<keyword evidence="2" id="KW-1133">Transmembrane helix</keyword>
<dbReference type="PANTHER" id="PTHR31987:SF1">
    <property type="entry name" value="GLUTAMINASE A"/>
    <property type="match status" value="1"/>
</dbReference>
<keyword evidence="7" id="KW-1185">Reference proteome</keyword>
<feature type="compositionally biased region" description="Polar residues" evidence="1">
    <location>
        <begin position="735"/>
        <end position="744"/>
    </location>
</feature>
<evidence type="ECO:0008006" key="8">
    <source>
        <dbReference type="Google" id="ProtNLM"/>
    </source>
</evidence>
<evidence type="ECO:0000259" key="4">
    <source>
        <dbReference type="Pfam" id="PF16335"/>
    </source>
</evidence>
<keyword evidence="3" id="KW-0732">Signal</keyword>
<evidence type="ECO:0000256" key="2">
    <source>
        <dbReference type="SAM" id="Phobius"/>
    </source>
</evidence>
<feature type="domain" description="Glutaminase A central" evidence="4">
    <location>
        <begin position="470"/>
        <end position="646"/>
    </location>
</feature>
<feature type="transmembrane region" description="Helical" evidence="2">
    <location>
        <begin position="677"/>
        <end position="699"/>
    </location>
</feature>
<dbReference type="InterPro" id="IPR052743">
    <property type="entry name" value="Glutaminase_GtaA"/>
</dbReference>
<reference evidence="6 7" key="1">
    <citation type="submission" date="2024-01" db="EMBL/GenBank/DDBJ databases">
        <title>A draft genome for a cacao thread blight-causing isolate of Paramarasmius palmivorus.</title>
        <authorList>
            <person name="Baruah I.K."/>
            <person name="Bukari Y."/>
            <person name="Amoako-Attah I."/>
            <person name="Meinhardt L.W."/>
            <person name="Bailey B.A."/>
            <person name="Cohen S.P."/>
        </authorList>
    </citation>
    <scope>NUCLEOTIDE SEQUENCE [LARGE SCALE GENOMIC DNA]</scope>
    <source>
        <strain evidence="6 7">GH-12</strain>
    </source>
</reference>
<keyword evidence="2" id="KW-0812">Transmembrane</keyword>
<evidence type="ECO:0000259" key="5">
    <source>
        <dbReference type="Pfam" id="PF17168"/>
    </source>
</evidence>
<dbReference type="PANTHER" id="PTHR31987">
    <property type="entry name" value="GLUTAMINASE A-RELATED"/>
    <property type="match status" value="1"/>
</dbReference>
<sequence>MILFVFHTIILLTVTLTSAQFQPSVVPLLIRSPFLNSWVDRNTSSGWPMFWNTKMTLGLGGFVRVDGAAYEWMGNAFEDLNLAKGPGENDISFVEVHGIDITPTRTIYSVSAGLMQLNFTFLSPVEPQDLTLQSFPFAYIYVDAISRDGNPHNVQLYCDLSGEWLSEDGQDNITWTSVTSDSMIFHRAQLQTPDKPADDMVYDGQLYFATQDSSGNSWQTGEDRAQRSSFIKNGKLDNTEDHDLRCISCSKPVFAFSNDLGNITITSKSIVWAVGYVRNNVVRLNGSQELKPYWTTVYSRVEDGLQAFLADFSNANARAESLDDKIVSNAQKVSSVYADIVSLSTRQAFGGVEIAVSSSGSALMFMKDIDATQRISPVDRIFASLPAYLYINATWVRYLLEPLFQFPQSPLYTEQYAAPNLGSNYPDAQGAEPDLTRTIEGTWNSFHAQYEQYILIHGGRFGHVDADGSNDANLTNLALKGITGVRAMAEISHTLGQRDDADRYQGQAARWIQQWEASASTGRHLKSSYNSDSSSWSMIYNLFADKLLGMNLIYDEQDAFYNKLESGSEFGLTFNSSTSNNQIKYHWTLLIAATTKDPSTRAKLLQGVYEKAIDLNKRVPFPITYDIKQNRTYGKASPGQGAAFSILSMDLGPGKLAGSDGRDAVDSSSGRKPKAGAIAGGVIGSIGGIAIFIFGFLFCRRRKIQYDPQKETTLTRFFGRSRVNDRPDVEPMHWNPTQYHSPSTRKSRAEGGSEKVAGTGEIAARRNLSSSNILPTSLPLVSESNANFEVSALRNELEDLRRNMEEMRSRPNDGPPPSYRQ</sequence>
<name>A0AAW0D4N3_9AGAR</name>
<evidence type="ECO:0000313" key="6">
    <source>
        <dbReference type="EMBL" id="KAK7045364.1"/>
    </source>
</evidence>
<feature type="signal peptide" evidence="3">
    <location>
        <begin position="1"/>
        <end position="19"/>
    </location>
</feature>
<dbReference type="Proteomes" id="UP001383192">
    <property type="component" value="Unassembled WGS sequence"/>
</dbReference>
<feature type="domain" description="Glutaminase A N-terminal" evidence="5">
    <location>
        <begin position="104"/>
        <end position="328"/>
    </location>
</feature>
<organism evidence="6 7">
    <name type="scientific">Paramarasmius palmivorus</name>
    <dbReference type="NCBI Taxonomy" id="297713"/>
    <lineage>
        <taxon>Eukaryota</taxon>
        <taxon>Fungi</taxon>
        <taxon>Dikarya</taxon>
        <taxon>Basidiomycota</taxon>
        <taxon>Agaricomycotina</taxon>
        <taxon>Agaricomycetes</taxon>
        <taxon>Agaricomycetidae</taxon>
        <taxon>Agaricales</taxon>
        <taxon>Marasmiineae</taxon>
        <taxon>Marasmiaceae</taxon>
        <taxon>Paramarasmius</taxon>
    </lineage>
</organism>
<dbReference type="Pfam" id="PF17168">
    <property type="entry name" value="DUF5127"/>
    <property type="match status" value="1"/>
</dbReference>
<feature type="compositionally biased region" description="Basic and acidic residues" evidence="1">
    <location>
        <begin position="801"/>
        <end position="811"/>
    </location>
</feature>
<evidence type="ECO:0000256" key="1">
    <source>
        <dbReference type="SAM" id="MobiDB-lite"/>
    </source>
</evidence>
<evidence type="ECO:0000313" key="7">
    <source>
        <dbReference type="Proteomes" id="UP001383192"/>
    </source>
</evidence>
<gene>
    <name evidence="6" type="ORF">VNI00_007613</name>
</gene>
<dbReference type="Pfam" id="PF16335">
    <property type="entry name" value="GtaA_6_Hairpin"/>
    <property type="match status" value="2"/>
</dbReference>
<keyword evidence="2" id="KW-0472">Membrane</keyword>
<proteinExistence type="predicted"/>
<dbReference type="EMBL" id="JAYKXP010000025">
    <property type="protein sequence ID" value="KAK7045364.1"/>
    <property type="molecule type" value="Genomic_DNA"/>
</dbReference>
<protein>
    <recommendedName>
        <fullName evidence="8">DUF1793-domain-containing protein</fullName>
    </recommendedName>
</protein>
<dbReference type="AlphaFoldDB" id="A0AAW0D4N3"/>
<feature type="domain" description="Glutaminase A central" evidence="4">
    <location>
        <begin position="335"/>
        <end position="433"/>
    </location>
</feature>
<feature type="region of interest" description="Disordered" evidence="1">
    <location>
        <begin position="801"/>
        <end position="821"/>
    </location>
</feature>
<evidence type="ECO:0000256" key="3">
    <source>
        <dbReference type="SAM" id="SignalP"/>
    </source>
</evidence>
<dbReference type="InterPro" id="IPR033433">
    <property type="entry name" value="GtaA_N"/>
</dbReference>
<accession>A0AAW0D4N3</accession>
<comment type="caution">
    <text evidence="6">The sequence shown here is derived from an EMBL/GenBank/DDBJ whole genome shotgun (WGS) entry which is preliminary data.</text>
</comment>
<dbReference type="InterPro" id="IPR032514">
    <property type="entry name" value="GtaA_central"/>
</dbReference>
<feature type="chain" id="PRO_5043844271" description="DUF1793-domain-containing protein" evidence="3">
    <location>
        <begin position="20"/>
        <end position="821"/>
    </location>
</feature>
<feature type="region of interest" description="Disordered" evidence="1">
    <location>
        <begin position="727"/>
        <end position="755"/>
    </location>
</feature>